<dbReference type="Proteomes" id="UP001310890">
    <property type="component" value="Unassembled WGS sequence"/>
</dbReference>
<gene>
    <name evidence="6" type="ORF">LTR62_002017</name>
</gene>
<proteinExistence type="inferred from homology"/>
<feature type="short sequence motif" description="HGGXW" evidence="3">
    <location>
        <begin position="53"/>
        <end position="57"/>
    </location>
</feature>
<feature type="active site" evidence="3">
    <location>
        <position position="283"/>
    </location>
</feature>
<dbReference type="EMBL" id="JAVRRL010000015">
    <property type="protein sequence ID" value="KAK5114860.1"/>
    <property type="molecule type" value="Genomic_DNA"/>
</dbReference>
<dbReference type="InterPro" id="IPR029058">
    <property type="entry name" value="AB_hydrolase_fold"/>
</dbReference>
<feature type="active site" description="Nucleophile" evidence="3">
    <location>
        <position position="145"/>
    </location>
</feature>
<dbReference type="Pfam" id="PF20434">
    <property type="entry name" value="BD-FAE"/>
    <property type="match status" value="1"/>
</dbReference>
<sequence>MTRSLPTNGTSSDYPQVQNDVPYSEESSLNTLDICIPRLNNPNHDPLWIVFIHGGAWQDPAISASSFRKTQDLLLDSSEIKSIAGLASLNYRLSPYPAHETDPSNPADPARNAKHPDHINDVLTAILYLQERYLFQDRYILVGHSVGATLAFQVAMKRYWGVQYESTYALELNVEPPLAILGVEGIYDLPALVKYHRKEPVYEGFVSNANGSDSAVWKAVSPVEGLYEQSWPDGRLVVIAHSHGDELVEWEQAELMVAALEGQGWDDKSDARHLKVLEMTGKHDQVWEEGGELARAIVTTLQGIQAMA</sequence>
<dbReference type="PANTHER" id="PTHR48081">
    <property type="entry name" value="AB HYDROLASE SUPERFAMILY PROTEIN C4A8.06C"/>
    <property type="match status" value="1"/>
</dbReference>
<dbReference type="AlphaFoldDB" id="A0AAN7TMM8"/>
<keyword evidence="1 3" id="KW-0378">Hydrolase</keyword>
<accession>A0AAN7TMM8</accession>
<dbReference type="GO" id="GO:0019441">
    <property type="term" value="P:L-tryptophan catabolic process to kynurenine"/>
    <property type="evidence" value="ECO:0007669"/>
    <property type="project" value="UniProtKB-UniRule"/>
</dbReference>
<comment type="subunit">
    <text evidence="3">Homodimer.</text>
</comment>
<keyword evidence="2 3" id="KW-0823">Tryptophan catabolism</keyword>
<reference evidence="6" key="1">
    <citation type="submission" date="2023-08" db="EMBL/GenBank/DDBJ databases">
        <title>Black Yeasts Isolated from many extreme environments.</title>
        <authorList>
            <person name="Coleine C."/>
            <person name="Stajich J.E."/>
            <person name="Selbmann L."/>
        </authorList>
    </citation>
    <scope>NUCLEOTIDE SEQUENCE</scope>
    <source>
        <strain evidence="6">CCFEE 5401</strain>
    </source>
</reference>
<comment type="similarity">
    <text evidence="3">Belongs to the kynurenine formamidase family.</text>
</comment>
<dbReference type="EC" id="3.5.1.9" evidence="3"/>
<dbReference type="InterPro" id="IPR027519">
    <property type="entry name" value="KFase_ver/fungi-typ"/>
</dbReference>
<evidence type="ECO:0000313" key="7">
    <source>
        <dbReference type="Proteomes" id="UP001310890"/>
    </source>
</evidence>
<evidence type="ECO:0000256" key="3">
    <source>
        <dbReference type="HAMAP-Rule" id="MF_03014"/>
    </source>
</evidence>
<comment type="function">
    <text evidence="3">Catalyzes the hydrolysis of N-formyl-L-kynurenine to L-kynurenine, the second step in the kynurenine pathway of tryptophan degradation. Kynurenine may be further oxidized to nicotinic acid, NAD(H) and NADP(H). Required for elimination of toxic metabolites.</text>
</comment>
<dbReference type="InterPro" id="IPR050300">
    <property type="entry name" value="GDXG_lipolytic_enzyme"/>
</dbReference>
<dbReference type="SUPFAM" id="SSF53474">
    <property type="entry name" value="alpha/beta-Hydrolases"/>
    <property type="match status" value="1"/>
</dbReference>
<comment type="catalytic activity">
    <reaction evidence="3">
        <text>N-formyl-L-kynurenine + H2O = L-kynurenine + formate + H(+)</text>
        <dbReference type="Rhea" id="RHEA:13009"/>
        <dbReference type="ChEBI" id="CHEBI:15377"/>
        <dbReference type="ChEBI" id="CHEBI:15378"/>
        <dbReference type="ChEBI" id="CHEBI:15740"/>
        <dbReference type="ChEBI" id="CHEBI:57959"/>
        <dbReference type="ChEBI" id="CHEBI:58629"/>
        <dbReference type="EC" id="3.5.1.9"/>
    </reaction>
</comment>
<protein>
    <recommendedName>
        <fullName evidence="3">Kynurenine formamidase</fullName>
        <shortName evidence="3">KFA</shortName>
        <shortName evidence="3">KFase</shortName>
        <ecNumber evidence="3">3.5.1.9</ecNumber>
    </recommendedName>
    <alternativeName>
        <fullName evidence="3">Arylformamidase</fullName>
    </alternativeName>
    <alternativeName>
        <fullName evidence="3">N-formylkynurenine formamidase</fullName>
        <shortName evidence="3">FKF</shortName>
    </alternativeName>
</protein>
<evidence type="ECO:0000256" key="4">
    <source>
        <dbReference type="SAM" id="MobiDB-lite"/>
    </source>
</evidence>
<comment type="pathway">
    <text evidence="3">Amino-acid degradation; L-tryptophan degradation via kynurenine pathway; L-kynurenine from L-tryptophan: step 2/2.</text>
</comment>
<evidence type="ECO:0000259" key="5">
    <source>
        <dbReference type="Pfam" id="PF20434"/>
    </source>
</evidence>
<evidence type="ECO:0000313" key="6">
    <source>
        <dbReference type="EMBL" id="KAK5114860.1"/>
    </source>
</evidence>
<name>A0AAN7TMM8_9PEZI</name>
<dbReference type="PANTHER" id="PTHR48081:SF33">
    <property type="entry name" value="KYNURENINE FORMAMIDASE"/>
    <property type="match status" value="1"/>
</dbReference>
<dbReference type="GO" id="GO:0034354">
    <property type="term" value="P:'de novo' NAD+ biosynthetic process from L-tryptophan"/>
    <property type="evidence" value="ECO:0007669"/>
    <property type="project" value="UniProtKB-UniRule"/>
</dbReference>
<comment type="caution">
    <text evidence="6">The sequence shown here is derived from an EMBL/GenBank/DDBJ whole genome shotgun (WGS) entry which is preliminary data.</text>
</comment>
<comment type="domain">
    <text evidence="3">The main chain amide nitrogen atoms of the second glycine and its adjacent residue in the HGGXW motif define the oxyanion hole, and stabilize the oxyanion that forms during the nucleophilic attack by the catalytic serine during substrate cleavage.</text>
</comment>
<dbReference type="HAMAP" id="MF_03014">
    <property type="entry name" value="KFase"/>
    <property type="match status" value="1"/>
</dbReference>
<feature type="domain" description="BD-FAE-like" evidence="5">
    <location>
        <begin position="32"/>
        <end position="260"/>
    </location>
</feature>
<dbReference type="Gene3D" id="3.40.50.1820">
    <property type="entry name" value="alpha/beta hydrolase"/>
    <property type="match status" value="1"/>
</dbReference>
<feature type="active site" evidence="3">
    <location>
        <position position="245"/>
    </location>
</feature>
<feature type="region of interest" description="Disordered" evidence="4">
    <location>
        <begin position="1"/>
        <end position="21"/>
    </location>
</feature>
<dbReference type="GO" id="GO:0004061">
    <property type="term" value="F:arylformamidase activity"/>
    <property type="evidence" value="ECO:0007669"/>
    <property type="project" value="UniProtKB-UniRule"/>
</dbReference>
<organism evidence="6 7">
    <name type="scientific">Meristemomyces frigidus</name>
    <dbReference type="NCBI Taxonomy" id="1508187"/>
    <lineage>
        <taxon>Eukaryota</taxon>
        <taxon>Fungi</taxon>
        <taxon>Dikarya</taxon>
        <taxon>Ascomycota</taxon>
        <taxon>Pezizomycotina</taxon>
        <taxon>Dothideomycetes</taxon>
        <taxon>Dothideomycetidae</taxon>
        <taxon>Mycosphaerellales</taxon>
        <taxon>Teratosphaeriaceae</taxon>
        <taxon>Meristemomyces</taxon>
    </lineage>
</organism>
<evidence type="ECO:0000256" key="2">
    <source>
        <dbReference type="ARBA" id="ARBA00023079"/>
    </source>
</evidence>
<evidence type="ECO:0000256" key="1">
    <source>
        <dbReference type="ARBA" id="ARBA00022801"/>
    </source>
</evidence>
<dbReference type="InterPro" id="IPR049492">
    <property type="entry name" value="BD-FAE-like_dom"/>
</dbReference>